<accession>E6K2S0</accession>
<protein>
    <submittedName>
        <fullName evidence="4">Endonuclease/exonuclease/phosphatase family protein</fullName>
    </submittedName>
</protein>
<dbReference type="Pfam" id="PF03372">
    <property type="entry name" value="Exo_endo_phos"/>
    <property type="match status" value="1"/>
</dbReference>
<feature type="domain" description="Endonuclease/exonuclease/phosphatase" evidence="3">
    <location>
        <begin position="143"/>
        <end position="362"/>
    </location>
</feature>
<dbReference type="PATRIC" id="fig|864564.6.peg.396"/>
<proteinExistence type="predicted"/>
<dbReference type="Gene3D" id="3.60.10.10">
    <property type="entry name" value="Endonuclease/exonuclease/phosphatase"/>
    <property type="match status" value="1"/>
</dbReference>
<feature type="transmembrane region" description="Helical" evidence="2">
    <location>
        <begin position="32"/>
        <end position="51"/>
    </location>
</feature>
<dbReference type="AlphaFoldDB" id="E6K2S0"/>
<keyword evidence="4" id="KW-0269">Exonuclease</keyword>
<keyword evidence="2" id="KW-1133">Transmembrane helix</keyword>
<dbReference type="eggNOG" id="COG3021">
    <property type="taxonomic scope" value="Bacteria"/>
</dbReference>
<evidence type="ECO:0000313" key="5">
    <source>
        <dbReference type="Proteomes" id="UP000004946"/>
    </source>
</evidence>
<keyword evidence="2" id="KW-0472">Membrane</keyword>
<reference evidence="4 5" key="1">
    <citation type="submission" date="2010-12" db="EMBL/GenBank/DDBJ databases">
        <authorList>
            <person name="Muzny D."/>
            <person name="Qin X."/>
            <person name="Buhay C."/>
            <person name="Dugan-Rocha S."/>
            <person name="Ding Y."/>
            <person name="Chen G."/>
            <person name="Hawes A."/>
            <person name="Holder M."/>
            <person name="Jhangiani S."/>
            <person name="Johnson A."/>
            <person name="Khan Z."/>
            <person name="Li Z."/>
            <person name="Liu W."/>
            <person name="Liu X."/>
            <person name="Perez L."/>
            <person name="Shen H."/>
            <person name="Wang Q."/>
            <person name="Watt J."/>
            <person name="Xi L."/>
            <person name="Xin Y."/>
            <person name="Zhou J."/>
            <person name="Deng J."/>
            <person name="Jiang H."/>
            <person name="Liu Y."/>
            <person name="Qu J."/>
            <person name="Song X.-Z."/>
            <person name="Zhang L."/>
            <person name="Villasana D."/>
            <person name="Johnson A."/>
            <person name="Liu J."/>
            <person name="Liyanage D."/>
            <person name="Lorensuhewa L."/>
            <person name="Robinson T."/>
            <person name="Song A."/>
            <person name="Song B.-B."/>
            <person name="Dinh H."/>
            <person name="Thornton R."/>
            <person name="Coyle M."/>
            <person name="Francisco L."/>
            <person name="Jackson L."/>
            <person name="Javaid M."/>
            <person name="Korchina V."/>
            <person name="Kovar C."/>
            <person name="Mata R."/>
            <person name="Mathew T."/>
            <person name="Ngo R."/>
            <person name="Nguyen L."/>
            <person name="Nguyen N."/>
            <person name="Okwuonu G."/>
            <person name="Ongeri F."/>
            <person name="Pham C."/>
            <person name="Simmons D."/>
            <person name="Wilczek-Boney K."/>
            <person name="Hale W."/>
            <person name="Jakkamsetti A."/>
            <person name="Pham P."/>
            <person name="Ruth R."/>
            <person name="San Lucas F."/>
            <person name="Warren J."/>
            <person name="Zhang J."/>
            <person name="Zhao Z."/>
            <person name="Zhou C."/>
            <person name="Zhu D."/>
            <person name="Lee S."/>
            <person name="Bess C."/>
            <person name="Blankenburg K."/>
            <person name="Forbes L."/>
            <person name="Fu Q."/>
            <person name="Gubbala S."/>
            <person name="Hirani K."/>
            <person name="Jayaseelan J.C."/>
            <person name="Lara F."/>
            <person name="Munidasa M."/>
            <person name="Palculict T."/>
            <person name="Patil S."/>
            <person name="Pu L.-L."/>
            <person name="Saada N."/>
            <person name="Tang L."/>
            <person name="Weissenberger G."/>
            <person name="Zhu Y."/>
            <person name="Hemphill L."/>
            <person name="Shang Y."/>
            <person name="Youmans B."/>
            <person name="Ayvaz T."/>
            <person name="Ross M."/>
            <person name="Santibanez J."/>
            <person name="Aqrawi P."/>
            <person name="Gross S."/>
            <person name="Joshi V."/>
            <person name="Fowler G."/>
            <person name="Nazareth L."/>
            <person name="Reid J."/>
            <person name="Worley K."/>
            <person name="Petrosino J."/>
            <person name="Highlander S."/>
            <person name="Gibbs R."/>
        </authorList>
    </citation>
    <scope>NUCLEOTIDE SEQUENCE [LARGE SCALE GENOMIC DNA]</scope>
    <source>
        <strain evidence="4 5">DSM 10105</strain>
    </source>
</reference>
<dbReference type="InterPro" id="IPR005135">
    <property type="entry name" value="Endo/exonuclease/phosphatase"/>
</dbReference>
<comment type="caution">
    <text evidence="4">The sequence shown here is derived from an EMBL/GenBank/DDBJ whole genome shotgun (WGS) entry which is preliminary data.</text>
</comment>
<keyword evidence="2" id="KW-0812">Transmembrane</keyword>
<dbReference type="Proteomes" id="UP000004946">
    <property type="component" value="Chromosome"/>
</dbReference>
<dbReference type="SUPFAM" id="SSF56219">
    <property type="entry name" value="DNase I-like"/>
    <property type="match status" value="1"/>
</dbReference>
<dbReference type="EMBL" id="AEON01000002">
    <property type="protein sequence ID" value="EFT82624.1"/>
    <property type="molecule type" value="Genomic_DNA"/>
</dbReference>
<dbReference type="HOGENOM" id="CLU_052333_1_1_11"/>
<evidence type="ECO:0000259" key="3">
    <source>
        <dbReference type="Pfam" id="PF03372"/>
    </source>
</evidence>
<organism evidence="4 5">
    <name type="scientific">Parascardovia denticolens DSM 10105 = JCM 12538</name>
    <dbReference type="NCBI Taxonomy" id="864564"/>
    <lineage>
        <taxon>Bacteria</taxon>
        <taxon>Bacillati</taxon>
        <taxon>Actinomycetota</taxon>
        <taxon>Actinomycetes</taxon>
        <taxon>Bifidobacteriales</taxon>
        <taxon>Bifidobacteriaceae</taxon>
        <taxon>Parascardovia</taxon>
    </lineage>
</organism>
<evidence type="ECO:0000313" key="4">
    <source>
        <dbReference type="EMBL" id="EFT82624.1"/>
    </source>
</evidence>
<dbReference type="GO" id="GO:0004527">
    <property type="term" value="F:exonuclease activity"/>
    <property type="evidence" value="ECO:0007669"/>
    <property type="project" value="UniProtKB-KW"/>
</dbReference>
<keyword evidence="4" id="KW-0255">Endonuclease</keyword>
<keyword evidence="4" id="KW-0540">Nuclease</keyword>
<dbReference type="GO" id="GO:0004519">
    <property type="term" value="F:endonuclease activity"/>
    <property type="evidence" value="ECO:0007669"/>
    <property type="project" value="UniProtKB-KW"/>
</dbReference>
<feature type="transmembrane region" description="Helical" evidence="2">
    <location>
        <begin position="91"/>
        <end position="109"/>
    </location>
</feature>
<feature type="region of interest" description="Disordered" evidence="1">
    <location>
        <begin position="1"/>
        <end position="24"/>
    </location>
</feature>
<dbReference type="KEGG" id="pdo:PSDT_0361"/>
<name>E6K2S0_PARDN</name>
<evidence type="ECO:0000256" key="2">
    <source>
        <dbReference type="SAM" id="Phobius"/>
    </source>
</evidence>
<gene>
    <name evidence="4" type="ORF">HMPREF0620_1309</name>
</gene>
<feature type="transmembrane region" description="Helical" evidence="2">
    <location>
        <begin position="63"/>
        <end position="82"/>
    </location>
</feature>
<keyword evidence="5" id="KW-1185">Reference proteome</keyword>
<keyword evidence="4" id="KW-0378">Hydrolase</keyword>
<feature type="compositionally biased region" description="Polar residues" evidence="1">
    <location>
        <begin position="1"/>
        <end position="18"/>
    </location>
</feature>
<evidence type="ECO:0000256" key="1">
    <source>
        <dbReference type="SAM" id="MobiDB-lite"/>
    </source>
</evidence>
<sequence length="373" mass="40509">MVSMVSMSQENPSQNSKNTLRKHKSGKKRSPVIVWILLVLIAVWMSLHFLPTQYERYRPIPDVTALISLLIVPLVILFFVAVSHRSFWQSLVSLILIAINLVWSIGYVTPLPRQVSTIFSMPAQNSAASPKQAAGQTASVTVMTLNGRYGRADASSIVHAVEQNHVDVLCMQEVTEDLVKRLDQDGLTARLPYSQLGESGENDNGGFNAIWTRQAPVESHPASLPIASSNVPTATIFVGNQPVLFASAHPMSPGRGGQAWQQSLSSLGAFGRLNNPLLANRTQVTSQVVMGDLNSNLHHTALRDVLKAGLTDSGYQLHKGMNLSFPASWPLFPALIEIDHVLYAGGIHATSLKTVAIPHTDHKALIGTLALEV</sequence>
<dbReference type="InterPro" id="IPR036691">
    <property type="entry name" value="Endo/exonu/phosph_ase_sf"/>
</dbReference>